<keyword evidence="5" id="KW-0808">Transferase</keyword>
<feature type="transmembrane region" description="Helical" evidence="11">
    <location>
        <begin position="126"/>
        <end position="144"/>
    </location>
</feature>
<dbReference type="EMBL" id="LJIG01002164">
    <property type="protein sequence ID" value="KRT84776.1"/>
    <property type="molecule type" value="Genomic_DNA"/>
</dbReference>
<keyword evidence="13" id="KW-1185">Reference proteome</keyword>
<dbReference type="InterPro" id="IPR007873">
    <property type="entry name" value="Glycosyltransferase_ALG3"/>
</dbReference>
<accession>A0A0T6BBQ7</accession>
<feature type="transmembrane region" description="Helical" evidence="11">
    <location>
        <begin position="198"/>
        <end position="223"/>
    </location>
</feature>
<proteinExistence type="predicted"/>
<dbReference type="Pfam" id="PF05208">
    <property type="entry name" value="ALG3"/>
    <property type="match status" value="1"/>
</dbReference>
<dbReference type="EC" id="2.4.1.258" evidence="3"/>
<comment type="pathway">
    <text evidence="2">Protein modification; protein glycosylation.</text>
</comment>
<evidence type="ECO:0000313" key="12">
    <source>
        <dbReference type="EMBL" id="KRT84776.1"/>
    </source>
</evidence>
<evidence type="ECO:0000256" key="8">
    <source>
        <dbReference type="ARBA" id="ARBA00022989"/>
    </source>
</evidence>
<evidence type="ECO:0000256" key="7">
    <source>
        <dbReference type="ARBA" id="ARBA00022824"/>
    </source>
</evidence>
<keyword evidence="7" id="KW-0256">Endoplasmic reticulum</keyword>
<dbReference type="GO" id="GO:0005789">
    <property type="term" value="C:endoplasmic reticulum membrane"/>
    <property type="evidence" value="ECO:0007669"/>
    <property type="project" value="UniProtKB-SubCell"/>
</dbReference>
<dbReference type="PANTHER" id="PTHR12646">
    <property type="entry name" value="NOT56 - RELATED"/>
    <property type="match status" value="1"/>
</dbReference>
<comment type="catalytic activity">
    <reaction evidence="10">
        <text>an alpha-D-Man-(1-&gt;2)-alpha-D-Man-(1-&gt;2)-alpha-D-Man-(1-&gt;3)-[alpha-D-Man-(1-&gt;6)]-beta-D-Man-(1-&gt;4)-beta-D-GlcNAc-(1-&gt;4)-alpha-D-GlcNAc-diphospho-di-trans,poly-cis-dolichol + a di-trans,poly-cis-dolichyl beta-D-mannosyl phosphate = an alpha-D-Man-(1-&gt;2)-alpha-D-Man-(1-&gt;2)-alpha-D-Man-(1-&gt;3)-[alpha-D-Man-(1-&gt;3)-alpha-D-Man-(1-&gt;6)]-beta-D-Man-(1-&gt;4)-beta-D-GlcNAc-(1-&gt;4)-alpha-D-GlcNAc-diphospho-di-trans,poly-cis-dolichol + a di-trans,poly-cis-dolichyl phosphate + H(+)</text>
        <dbReference type="Rhea" id="RHEA:29527"/>
        <dbReference type="Rhea" id="RHEA-COMP:19498"/>
        <dbReference type="Rhea" id="RHEA-COMP:19501"/>
        <dbReference type="Rhea" id="RHEA-COMP:19516"/>
        <dbReference type="Rhea" id="RHEA-COMP:19517"/>
        <dbReference type="ChEBI" id="CHEBI:15378"/>
        <dbReference type="ChEBI" id="CHEBI:57683"/>
        <dbReference type="ChEBI" id="CHEBI:58211"/>
        <dbReference type="ChEBI" id="CHEBI:132515"/>
        <dbReference type="ChEBI" id="CHEBI:132516"/>
        <dbReference type="EC" id="2.4.1.258"/>
    </reaction>
    <physiologicalReaction direction="left-to-right" evidence="10">
        <dbReference type="Rhea" id="RHEA:29528"/>
    </physiologicalReaction>
</comment>
<evidence type="ECO:0000256" key="1">
    <source>
        <dbReference type="ARBA" id="ARBA00004477"/>
    </source>
</evidence>
<feature type="transmembrane region" description="Helical" evidence="11">
    <location>
        <begin position="288"/>
        <end position="308"/>
    </location>
</feature>
<comment type="caution">
    <text evidence="12">The sequence shown here is derived from an EMBL/GenBank/DDBJ whole genome shotgun (WGS) entry which is preliminary data.</text>
</comment>
<evidence type="ECO:0000256" key="4">
    <source>
        <dbReference type="ARBA" id="ARBA00022676"/>
    </source>
</evidence>
<sequence length="353" mass="41403">MARPKNNTARNGTPVQFGIFSYIKQYASMTFLKKLAFDPSYLYVTCWALIVFEIILNIFIIQRVKYTEIDWIAYMQEVEGFINGTLDYKHLKGDTGPLVYPAGFVYIYSALYYVTSNGQNIRLAQYIFVVLYVSQLYLTFQIFCKTKKIPPYAVVLSTLTSYRIHSIFVLRLFNDPIAVLLFYISISLFLKNEWIAGSIFYSLAVSVKMNILLYAPCLLIAYLTNLSFFDTMQNLFICGLVQLILGLPFLYENYWSYIKGSFDLGRVFEYKWTVNYRFLDRTFFENRFFHISLLALHIILLLIFLPAIKRYLSSYAKLYKVIDQLRKDTKKKDDKVQKELESLTKSQQRVLDS</sequence>
<evidence type="ECO:0000256" key="10">
    <source>
        <dbReference type="ARBA" id="ARBA00049506"/>
    </source>
</evidence>
<feature type="transmembrane region" description="Helical" evidence="11">
    <location>
        <begin position="98"/>
        <end position="114"/>
    </location>
</feature>
<reference evidence="12 13" key="1">
    <citation type="submission" date="2015-09" db="EMBL/GenBank/DDBJ databases">
        <title>Draft genome of the scarab beetle Oryctes borbonicus.</title>
        <authorList>
            <person name="Meyer J.M."/>
            <person name="Markov G.V."/>
            <person name="Baskaran P."/>
            <person name="Herrmann M."/>
            <person name="Sommer R.J."/>
            <person name="Roedelsperger C."/>
        </authorList>
    </citation>
    <scope>NUCLEOTIDE SEQUENCE [LARGE SCALE GENOMIC DNA]</scope>
    <source>
        <strain evidence="12">OB123</strain>
        <tissue evidence="12">Whole animal</tissue>
    </source>
</reference>
<evidence type="ECO:0000256" key="6">
    <source>
        <dbReference type="ARBA" id="ARBA00022692"/>
    </source>
</evidence>
<keyword evidence="6 11" id="KW-0812">Transmembrane</keyword>
<evidence type="ECO:0000313" key="13">
    <source>
        <dbReference type="Proteomes" id="UP000051574"/>
    </source>
</evidence>
<comment type="subcellular location">
    <subcellularLocation>
        <location evidence="1">Endoplasmic reticulum membrane</location>
        <topology evidence="1">Multi-pass membrane protein</topology>
    </subcellularLocation>
</comment>
<feature type="transmembrane region" description="Helical" evidence="11">
    <location>
        <begin position="235"/>
        <end position="251"/>
    </location>
</feature>
<dbReference type="PANTHER" id="PTHR12646:SF0">
    <property type="entry name" value="DOL-P-MAN:MAN(5)GLCNAC(2)-PP-DOL ALPHA-1,3-MANNOSYLTRANSFERASE"/>
    <property type="match status" value="1"/>
</dbReference>
<evidence type="ECO:0000256" key="3">
    <source>
        <dbReference type="ARBA" id="ARBA00011964"/>
    </source>
</evidence>
<organism evidence="12 13">
    <name type="scientific">Oryctes borbonicus</name>
    <dbReference type="NCBI Taxonomy" id="1629725"/>
    <lineage>
        <taxon>Eukaryota</taxon>
        <taxon>Metazoa</taxon>
        <taxon>Ecdysozoa</taxon>
        <taxon>Arthropoda</taxon>
        <taxon>Hexapoda</taxon>
        <taxon>Insecta</taxon>
        <taxon>Pterygota</taxon>
        <taxon>Neoptera</taxon>
        <taxon>Endopterygota</taxon>
        <taxon>Coleoptera</taxon>
        <taxon>Polyphaga</taxon>
        <taxon>Scarabaeiformia</taxon>
        <taxon>Scarabaeidae</taxon>
        <taxon>Dynastinae</taxon>
        <taxon>Oryctes</taxon>
    </lineage>
</organism>
<gene>
    <name evidence="12" type="ORF">AMK59_1829</name>
</gene>
<evidence type="ECO:0000256" key="11">
    <source>
        <dbReference type="SAM" id="Phobius"/>
    </source>
</evidence>
<keyword evidence="8 11" id="KW-1133">Transmembrane helix</keyword>
<protein>
    <recommendedName>
        <fullName evidence="3">dolichyl-P-Man:Man5GlcNAc2-PP-dolichol alpha-1,3-mannosyltransferase</fullName>
        <ecNumber evidence="3">2.4.1.258</ecNumber>
    </recommendedName>
</protein>
<evidence type="ECO:0000256" key="9">
    <source>
        <dbReference type="ARBA" id="ARBA00023136"/>
    </source>
</evidence>
<dbReference type="Proteomes" id="UP000051574">
    <property type="component" value="Unassembled WGS sequence"/>
</dbReference>
<evidence type="ECO:0000256" key="5">
    <source>
        <dbReference type="ARBA" id="ARBA00022679"/>
    </source>
</evidence>
<name>A0A0T6BBQ7_9SCAR</name>
<keyword evidence="9 11" id="KW-0472">Membrane</keyword>
<feature type="transmembrane region" description="Helical" evidence="11">
    <location>
        <begin position="41"/>
        <end position="61"/>
    </location>
</feature>
<dbReference type="GO" id="GO:0052925">
    <property type="term" value="F:dol-P-Man:Man(5)GlcNAc(2)-PP-Dol alpha-1,3-mannosyltransferase activity"/>
    <property type="evidence" value="ECO:0007669"/>
    <property type="project" value="UniProtKB-EC"/>
</dbReference>
<dbReference type="AlphaFoldDB" id="A0A0T6BBQ7"/>
<dbReference type="OrthoDB" id="20028at2759"/>
<evidence type="ECO:0000256" key="2">
    <source>
        <dbReference type="ARBA" id="ARBA00004922"/>
    </source>
</evidence>
<keyword evidence="4" id="KW-0328">Glycosyltransferase</keyword>